<sequence>MSLRSPQVGAGGQQQQQQLRSALKHSPKHRPANPPDNNLRPDSGIGSPAQTQQQQQQSGVTPLAPAEVVAHDVSKIRYCVGLDFGTTYSGFAIVQMQSDPTKLQPVTPLNWPDQPPNVTGVKTPTISCYAKDNLALDSWGFTAMKKNTMKVHKIERVKLCLEPSTPEFLKPIIPEGLQADDIIRDYLREVDGYCMQTLDRMWGVSFGKGDIAKDEIMYCLTVPVNWSAESHQRLRRAAYRAGLITTERSPNLVFCYEPEAACMACVHDPDVQLRPGSEFLVVDCGGGTVDLFQCRIGQTDDPRSAPELVELSMGQGGFFGATNVDVAFLNYLGELMTPLGLENVSHSPRCAAAWNNLLSQWEYRKRSFTGSESAIDEIFVPQAILRELEDTLDGQLPEALEGGTIELDPQRMRSFFDPVLDSIIRLVQTQIHSLVTNGDAGATASGALVGSNGSGTVLEHMFVVGGFGNSAYLRKRIADDPVIKKLVNRVRSIPSPEVAVLRGAVYAAVGDSIRSRRARRSIGVQILRPFDPQVDEERDVVYRAPDQPRNQAFWLVDSYVEAFIQKGDPVQMSSHYAKHHFSLSPGSWTADINIFASDVRRPLLHTRRDKCDFLGRVTIDARPFYPPNSPSSGSFHGSARDSMVSVAPSTSSGVGGGGANANWSKRDLSISIYFGRVELEVCVTDTESGRTWRTILGHGHIHVR</sequence>
<dbReference type="Gene3D" id="3.30.420.40">
    <property type="match status" value="1"/>
</dbReference>
<reference evidence="2 3" key="1">
    <citation type="submission" date="2016-07" db="EMBL/GenBank/DDBJ databases">
        <title>Pervasive Adenine N6-methylation of Active Genes in Fungi.</title>
        <authorList>
            <consortium name="DOE Joint Genome Institute"/>
            <person name="Mondo S.J."/>
            <person name="Dannebaum R.O."/>
            <person name="Kuo R.C."/>
            <person name="Labutti K."/>
            <person name="Haridas S."/>
            <person name="Kuo A."/>
            <person name="Salamov A."/>
            <person name="Ahrendt S.R."/>
            <person name="Lipzen A."/>
            <person name="Sullivan W."/>
            <person name="Andreopoulos W.B."/>
            <person name="Clum A."/>
            <person name="Lindquist E."/>
            <person name="Daum C."/>
            <person name="Ramamoorthy G.K."/>
            <person name="Gryganskyi A."/>
            <person name="Culley D."/>
            <person name="Magnuson J.K."/>
            <person name="James T.Y."/>
            <person name="O'Malley M.A."/>
            <person name="Stajich J.E."/>
            <person name="Spatafora J.W."/>
            <person name="Visel A."/>
            <person name="Grigoriev I.V."/>
        </authorList>
    </citation>
    <scope>NUCLEOTIDE SEQUENCE [LARGE SCALE GENOMIC DNA]</scope>
    <source>
        <strain evidence="2 3">PL171</strain>
    </source>
</reference>
<organism evidence="2 3">
    <name type="scientific">Catenaria anguillulae PL171</name>
    <dbReference type="NCBI Taxonomy" id="765915"/>
    <lineage>
        <taxon>Eukaryota</taxon>
        <taxon>Fungi</taxon>
        <taxon>Fungi incertae sedis</taxon>
        <taxon>Blastocladiomycota</taxon>
        <taxon>Blastocladiomycetes</taxon>
        <taxon>Blastocladiales</taxon>
        <taxon>Catenariaceae</taxon>
        <taxon>Catenaria</taxon>
    </lineage>
</organism>
<dbReference type="OrthoDB" id="2963168at2759"/>
<protein>
    <recommendedName>
        <fullName evidence="4">Actin-like ATPase domain-containing protein</fullName>
    </recommendedName>
</protein>
<name>A0A1Y2HUK4_9FUNG</name>
<evidence type="ECO:0000256" key="1">
    <source>
        <dbReference type="SAM" id="MobiDB-lite"/>
    </source>
</evidence>
<dbReference type="SUPFAM" id="SSF53067">
    <property type="entry name" value="Actin-like ATPase domain"/>
    <property type="match status" value="2"/>
</dbReference>
<accession>A0A1Y2HUK4</accession>
<gene>
    <name evidence="2" type="ORF">BCR44DRAFT_119523</name>
</gene>
<feature type="compositionally biased region" description="Basic residues" evidence="1">
    <location>
        <begin position="22"/>
        <end position="31"/>
    </location>
</feature>
<proteinExistence type="predicted"/>
<dbReference type="EMBL" id="MCFL01000015">
    <property type="protein sequence ID" value="ORZ36822.1"/>
    <property type="molecule type" value="Genomic_DNA"/>
</dbReference>
<dbReference type="PANTHER" id="PTHR14187">
    <property type="entry name" value="ALPHA KINASE/ELONGATION FACTOR 2 KINASE"/>
    <property type="match status" value="1"/>
</dbReference>
<keyword evidence="3" id="KW-1185">Reference proteome</keyword>
<dbReference type="InterPro" id="IPR043129">
    <property type="entry name" value="ATPase_NBD"/>
</dbReference>
<dbReference type="Proteomes" id="UP000193411">
    <property type="component" value="Unassembled WGS sequence"/>
</dbReference>
<dbReference type="AlphaFoldDB" id="A0A1Y2HUK4"/>
<feature type="region of interest" description="Disordered" evidence="1">
    <location>
        <begin position="1"/>
        <end position="63"/>
    </location>
</feature>
<evidence type="ECO:0000313" key="3">
    <source>
        <dbReference type="Proteomes" id="UP000193411"/>
    </source>
</evidence>
<comment type="caution">
    <text evidence="2">The sequence shown here is derived from an EMBL/GenBank/DDBJ whole genome shotgun (WGS) entry which is preliminary data.</text>
</comment>
<evidence type="ECO:0008006" key="4">
    <source>
        <dbReference type="Google" id="ProtNLM"/>
    </source>
</evidence>
<dbReference type="STRING" id="765915.A0A1Y2HUK4"/>
<evidence type="ECO:0000313" key="2">
    <source>
        <dbReference type="EMBL" id="ORZ36822.1"/>
    </source>
</evidence>
<dbReference type="PANTHER" id="PTHR14187:SF5">
    <property type="entry name" value="HEAT SHOCK 70 KDA PROTEIN 12A"/>
    <property type="match status" value="1"/>
</dbReference>